<evidence type="ECO:0000313" key="2">
    <source>
        <dbReference type="EMBL" id="MCS3863639.1"/>
    </source>
</evidence>
<comment type="caution">
    <text evidence="2">The sequence shown here is derived from an EMBL/GenBank/DDBJ whole genome shotgun (WGS) entry which is preliminary data.</text>
</comment>
<organism evidence="2 3">
    <name type="scientific">Salinibacter ruber</name>
    <dbReference type="NCBI Taxonomy" id="146919"/>
    <lineage>
        <taxon>Bacteria</taxon>
        <taxon>Pseudomonadati</taxon>
        <taxon>Rhodothermota</taxon>
        <taxon>Rhodothermia</taxon>
        <taxon>Rhodothermales</taxon>
        <taxon>Salinibacteraceae</taxon>
        <taxon>Salinibacter</taxon>
    </lineage>
</organism>
<gene>
    <name evidence="2" type="ORF">GGP82_000170</name>
</gene>
<dbReference type="InterPro" id="IPR019595">
    <property type="entry name" value="DUF2470"/>
</dbReference>
<dbReference type="RefSeq" id="WP_259082979.1">
    <property type="nucleotide sequence ID" value="NZ_JANTYZ010000001.1"/>
</dbReference>
<dbReference type="InterPro" id="IPR037119">
    <property type="entry name" value="Haem_oxidase_HugZ-like_sf"/>
</dbReference>
<dbReference type="Pfam" id="PF10615">
    <property type="entry name" value="DUF2470"/>
    <property type="match status" value="1"/>
</dbReference>
<accession>A0A9X2U186</accession>
<dbReference type="AlphaFoldDB" id="A0A9X2U186"/>
<protein>
    <submittedName>
        <fullName evidence="2">Heme iron utilization protein</fullName>
    </submittedName>
</protein>
<feature type="domain" description="DUF2470" evidence="1">
    <location>
        <begin position="12"/>
        <end position="86"/>
    </location>
</feature>
<dbReference type="PANTHER" id="PTHR37783">
    <property type="entry name" value="MEMBRANE PROTEIN, PUTATIVE (AFU_ORTHOLOGUE AFUA_1G04315)-RELATED"/>
    <property type="match status" value="1"/>
</dbReference>
<dbReference type="Gene3D" id="3.20.180.10">
    <property type="entry name" value="PNP-oxidase-like"/>
    <property type="match status" value="1"/>
</dbReference>
<proteinExistence type="predicted"/>
<evidence type="ECO:0000259" key="1">
    <source>
        <dbReference type="Pfam" id="PF10615"/>
    </source>
</evidence>
<name>A0A9X2U186_9BACT</name>
<reference evidence="2" key="1">
    <citation type="submission" date="2022-08" db="EMBL/GenBank/DDBJ databases">
        <title>Genomic Encyclopedia of Type Strains, Phase V (KMG-V): Genome sequencing to study the core and pangenomes of soil and plant-associated prokaryotes.</title>
        <authorList>
            <person name="Whitman W."/>
        </authorList>
    </citation>
    <scope>NUCLEOTIDE SEQUENCE</scope>
    <source>
        <strain evidence="2">SP2016B</strain>
    </source>
</reference>
<dbReference type="PANTHER" id="PTHR37783:SF1">
    <property type="entry name" value="MEMBRANE PROTEIN, PUTATIVE (AFU_ORTHOLOGUE AFUA_1G04315)-RELATED"/>
    <property type="match status" value="1"/>
</dbReference>
<dbReference type="Proteomes" id="UP001155034">
    <property type="component" value="Unassembled WGS sequence"/>
</dbReference>
<dbReference type="SUPFAM" id="SSF50475">
    <property type="entry name" value="FMN-binding split barrel"/>
    <property type="match status" value="1"/>
</dbReference>
<sequence length="96" mass="10582">MADPVFSPDDVDRIVEHMNDAHSEDLIRYAEAYGDVIEAEGARMTGIDAEGFDLEVEQEKATVPVRIDFDAPLDTVDEARAVLVEMAMAARDAAER</sequence>
<dbReference type="EMBL" id="JANTYZ010000001">
    <property type="protein sequence ID" value="MCS3863639.1"/>
    <property type="molecule type" value="Genomic_DNA"/>
</dbReference>
<evidence type="ECO:0000313" key="3">
    <source>
        <dbReference type="Proteomes" id="UP001155034"/>
    </source>
</evidence>